<evidence type="ECO:0000256" key="7">
    <source>
        <dbReference type="ARBA" id="ARBA00023288"/>
    </source>
</evidence>
<evidence type="ECO:0000256" key="2">
    <source>
        <dbReference type="ARBA" id="ARBA00022960"/>
    </source>
</evidence>
<dbReference type="GO" id="GO:0030234">
    <property type="term" value="F:enzyme regulator activity"/>
    <property type="evidence" value="ECO:0007669"/>
    <property type="project" value="TreeGrafter"/>
</dbReference>
<name>A0A377GEF5_9GAMM</name>
<accession>A0A377GEF5</accession>
<evidence type="ECO:0000256" key="3">
    <source>
        <dbReference type="ARBA" id="ARBA00022984"/>
    </source>
</evidence>
<dbReference type="PANTHER" id="PTHR38038">
    <property type="entry name" value="PENICILLIN-BINDING PROTEIN ACTIVATOR LPOA"/>
    <property type="match status" value="1"/>
</dbReference>
<sequence>MSENMLIKSIKIRVFFLLTSTFFLCQCTPAVNSPEISNPTPTIQPQVEKKKIASPYSKTAASYLTQAKMQEGSQKQESLLFAAGRLISEGQWRQGAAILAQTADLTPVLRDEKNLLLAQIDLIRDRPKLALDKLTSITQQKVFSPYQTIQFHELLAQAYRSNEKPLASINERIKLEALLPDEESQSNNRRILWLTLTRIPQAELTTLAAEAPEQSVVKGWLQLALVSRKYRDNPQSLLAAMQQWQSRFSNHPANLFLPKPLDSIASKMRTPPKQVALLLPLSGALQGPGAAVRDGFMSAYKTNSGEKSMRVVTYDTNKGDVASLYQKAINEGADYVVGPLTKSQVGIVAALEHPVPTLLLNDADTQVQENSYLFGLSPTDEAAQVAIRAKNKGYSRALIIAPGNDWGKEVVKAFTHQWQKSGGRVVDTFAYGLNDDLNKKMKDFLQISNSQQREKKIKELLGQKIQSVISRRQDFDMIFLLAYPTKARQIMPLLNYYYAGDIPVYATSSVYSGSANPLKDKDLDGIIFCDIPWVFGHQAGTRNWPEQFNSYNRLYALGIDSYTLATQLNQLMLFPADQSQQGEGVLYLNPPQHVARVMEWGKFRQGLAHSLGETV</sequence>
<keyword evidence="6" id="KW-0998">Cell outer membrane</keyword>
<evidence type="ECO:0000313" key="8">
    <source>
        <dbReference type="EMBL" id="STO23186.1"/>
    </source>
</evidence>
<evidence type="ECO:0000256" key="5">
    <source>
        <dbReference type="ARBA" id="ARBA00023139"/>
    </source>
</evidence>
<dbReference type="InterPro" id="IPR007443">
    <property type="entry name" value="LpoA"/>
</dbReference>
<keyword evidence="5" id="KW-0564">Palmitate</keyword>
<dbReference type="Proteomes" id="UP000254554">
    <property type="component" value="Unassembled WGS sequence"/>
</dbReference>
<gene>
    <name evidence="8" type="primary">lpoA</name>
    <name evidence="8" type="ORF">NCTC11370_03293</name>
</gene>
<keyword evidence="9" id="KW-1185">Reference proteome</keyword>
<reference evidence="8 9" key="1">
    <citation type="submission" date="2018-06" db="EMBL/GenBank/DDBJ databases">
        <authorList>
            <consortium name="Pathogen Informatics"/>
            <person name="Doyle S."/>
        </authorList>
    </citation>
    <scope>NUCLEOTIDE SEQUENCE [LARGE SCALE GENOMIC DNA]</scope>
    <source>
        <strain evidence="8 9">NCTC11370</strain>
    </source>
</reference>
<dbReference type="GO" id="GO:0031241">
    <property type="term" value="C:periplasmic side of cell outer membrane"/>
    <property type="evidence" value="ECO:0007669"/>
    <property type="project" value="TreeGrafter"/>
</dbReference>
<dbReference type="GO" id="GO:0008360">
    <property type="term" value="P:regulation of cell shape"/>
    <property type="evidence" value="ECO:0007669"/>
    <property type="project" value="UniProtKB-KW"/>
</dbReference>
<protein>
    <submittedName>
        <fullName evidence="8">Penicillin-binding protein activator LpoA</fullName>
    </submittedName>
</protein>
<dbReference type="GO" id="GO:0009252">
    <property type="term" value="P:peptidoglycan biosynthetic process"/>
    <property type="evidence" value="ECO:0007669"/>
    <property type="project" value="UniProtKB-KW"/>
</dbReference>
<keyword evidence="3" id="KW-0573">Peptidoglycan synthesis</keyword>
<keyword evidence="1" id="KW-0732">Signal</keyword>
<proteinExistence type="predicted"/>
<evidence type="ECO:0000256" key="4">
    <source>
        <dbReference type="ARBA" id="ARBA00023136"/>
    </source>
</evidence>
<dbReference type="STRING" id="1094715.GCA_000236165_03279"/>
<evidence type="ECO:0000256" key="1">
    <source>
        <dbReference type="ARBA" id="ARBA00022729"/>
    </source>
</evidence>
<dbReference type="Gene3D" id="1.25.40.650">
    <property type="match status" value="1"/>
</dbReference>
<dbReference type="Pfam" id="PF04348">
    <property type="entry name" value="LppC"/>
    <property type="match status" value="1"/>
</dbReference>
<dbReference type="CDD" id="cd06339">
    <property type="entry name" value="PBP1_YraM_LppC_lipoprotein-like"/>
    <property type="match status" value="1"/>
</dbReference>
<evidence type="ECO:0000313" key="9">
    <source>
        <dbReference type="Proteomes" id="UP000254554"/>
    </source>
</evidence>
<dbReference type="EMBL" id="UGGT01000001">
    <property type="protein sequence ID" value="STO23186.1"/>
    <property type="molecule type" value="Genomic_DNA"/>
</dbReference>
<keyword evidence="2" id="KW-0133">Cell shape</keyword>
<dbReference type="InterPro" id="IPR011990">
    <property type="entry name" value="TPR-like_helical_dom_sf"/>
</dbReference>
<keyword evidence="7" id="KW-0449">Lipoprotein</keyword>
<keyword evidence="4" id="KW-0472">Membrane</keyword>
<evidence type="ECO:0000256" key="6">
    <source>
        <dbReference type="ARBA" id="ARBA00023237"/>
    </source>
</evidence>
<dbReference type="AlphaFoldDB" id="A0A377GEF5"/>
<dbReference type="Gene3D" id="3.40.50.2300">
    <property type="match status" value="2"/>
</dbReference>
<dbReference type="PANTHER" id="PTHR38038:SF1">
    <property type="entry name" value="PENICILLIN-BINDING PROTEIN ACTIVATOR LPOA"/>
    <property type="match status" value="1"/>
</dbReference>
<dbReference type="Gene3D" id="1.25.40.10">
    <property type="entry name" value="Tetratricopeptide repeat domain"/>
    <property type="match status" value="1"/>
</dbReference>
<organism evidence="8 9">
    <name type="scientific">Fluoribacter dumoffii</name>
    <dbReference type="NCBI Taxonomy" id="463"/>
    <lineage>
        <taxon>Bacteria</taxon>
        <taxon>Pseudomonadati</taxon>
        <taxon>Pseudomonadota</taxon>
        <taxon>Gammaproteobacteria</taxon>
        <taxon>Legionellales</taxon>
        <taxon>Legionellaceae</taxon>
        <taxon>Fluoribacter</taxon>
    </lineage>
</organism>
<dbReference type="InterPro" id="IPR028082">
    <property type="entry name" value="Peripla_BP_I"/>
</dbReference>
<dbReference type="SUPFAM" id="SSF53822">
    <property type="entry name" value="Periplasmic binding protein-like I"/>
    <property type="match status" value="1"/>
</dbReference>